<evidence type="ECO:0000313" key="6">
    <source>
        <dbReference type="EMBL" id="MDV4188688.1"/>
    </source>
</evidence>
<evidence type="ECO:0000256" key="2">
    <source>
        <dbReference type="ARBA" id="ARBA00023015"/>
    </source>
</evidence>
<dbReference type="Gene3D" id="3.40.50.2300">
    <property type="match status" value="1"/>
</dbReference>
<organism evidence="6 7">
    <name type="scientific">Rhizobium brockwellii</name>
    <dbReference type="NCBI Taxonomy" id="3019932"/>
    <lineage>
        <taxon>Bacteria</taxon>
        <taxon>Pseudomonadati</taxon>
        <taxon>Pseudomonadota</taxon>
        <taxon>Alphaproteobacteria</taxon>
        <taxon>Hyphomicrobiales</taxon>
        <taxon>Rhizobiaceae</taxon>
        <taxon>Rhizobium/Agrobacterium group</taxon>
        <taxon>Rhizobium</taxon>
    </lineage>
</organism>
<gene>
    <name evidence="6" type="ORF">R1523_24645</name>
</gene>
<dbReference type="SMART" id="SM00448">
    <property type="entry name" value="REC"/>
    <property type="match status" value="1"/>
</dbReference>
<protein>
    <submittedName>
        <fullName evidence="6">Response regulator</fullName>
    </submittedName>
</protein>
<evidence type="ECO:0000259" key="5">
    <source>
        <dbReference type="PROSITE" id="PS50110"/>
    </source>
</evidence>
<name>A0ABU3YS58_9HYPH</name>
<keyword evidence="7" id="KW-1185">Reference proteome</keyword>
<evidence type="ECO:0000256" key="1">
    <source>
        <dbReference type="ARBA" id="ARBA00022553"/>
    </source>
</evidence>
<evidence type="ECO:0000313" key="7">
    <source>
        <dbReference type="Proteomes" id="UP001187203"/>
    </source>
</evidence>
<keyword evidence="2" id="KW-0805">Transcription regulation</keyword>
<dbReference type="EMBL" id="JAWJWI010000014">
    <property type="protein sequence ID" value="MDV4188688.1"/>
    <property type="molecule type" value="Genomic_DNA"/>
</dbReference>
<dbReference type="RefSeq" id="WP_281032328.1">
    <property type="nucleotide sequence ID" value="NZ_JAWJWG010000014.1"/>
</dbReference>
<dbReference type="PROSITE" id="PS50110">
    <property type="entry name" value="RESPONSE_REGULATORY"/>
    <property type="match status" value="1"/>
</dbReference>
<evidence type="ECO:0000256" key="4">
    <source>
        <dbReference type="PROSITE-ProRule" id="PRU00169"/>
    </source>
</evidence>
<dbReference type="Proteomes" id="UP001187203">
    <property type="component" value="Unassembled WGS sequence"/>
</dbReference>
<dbReference type="PANTHER" id="PTHR44591:SF3">
    <property type="entry name" value="RESPONSE REGULATORY DOMAIN-CONTAINING PROTEIN"/>
    <property type="match status" value="1"/>
</dbReference>
<proteinExistence type="predicted"/>
<sequence length="151" mass="16496">MPKTFRGMWEPAPLKHNPVPGRLHPGARPDIGKAVALVVEDSEIIRMGAVDLVRSAGYEAFEASNADEAIRILESRVDIDLVFTDVQMPGTMDGIKLSHYIRDRWPPVKLIVASGKAILEESSLPEGSRFFPKPYSDHAIADAMAGMLSGD</sequence>
<keyword evidence="3" id="KW-0804">Transcription</keyword>
<keyword evidence="1 4" id="KW-0597">Phosphoprotein</keyword>
<comment type="caution">
    <text evidence="6">The sequence shown here is derived from an EMBL/GenBank/DDBJ whole genome shotgun (WGS) entry which is preliminary data.</text>
</comment>
<dbReference type="Pfam" id="PF00072">
    <property type="entry name" value="Response_reg"/>
    <property type="match status" value="1"/>
</dbReference>
<feature type="domain" description="Response regulatory" evidence="5">
    <location>
        <begin position="35"/>
        <end position="148"/>
    </location>
</feature>
<reference evidence="7" key="1">
    <citation type="journal article" date="2023" name="Int. J. Mol. Sci.">
        <title>Genomic and Metabolic Characterization of Plant Growth-Promoting Rhizobacteria Isolated from Nodules of Clovers Grown in Non-Farmed Soil.</title>
        <authorList>
            <person name="Wojcik M."/>
            <person name="Koper P."/>
            <person name="Zebracki K."/>
            <person name="Marczak M."/>
            <person name="Mazur A."/>
        </authorList>
    </citation>
    <scope>NUCLEOTIDE SEQUENCE [LARGE SCALE GENOMIC DNA]</scope>
    <source>
        <strain evidence="7">KB12</strain>
    </source>
</reference>
<dbReference type="SUPFAM" id="SSF52172">
    <property type="entry name" value="CheY-like"/>
    <property type="match status" value="1"/>
</dbReference>
<dbReference type="PANTHER" id="PTHR44591">
    <property type="entry name" value="STRESS RESPONSE REGULATOR PROTEIN 1"/>
    <property type="match status" value="1"/>
</dbReference>
<dbReference type="InterPro" id="IPR050595">
    <property type="entry name" value="Bact_response_regulator"/>
</dbReference>
<evidence type="ECO:0000256" key="3">
    <source>
        <dbReference type="ARBA" id="ARBA00023163"/>
    </source>
</evidence>
<dbReference type="InterPro" id="IPR001789">
    <property type="entry name" value="Sig_transdc_resp-reg_receiver"/>
</dbReference>
<accession>A0ABU3YS58</accession>
<dbReference type="InterPro" id="IPR011006">
    <property type="entry name" value="CheY-like_superfamily"/>
</dbReference>
<feature type="modified residue" description="4-aspartylphosphate" evidence="4">
    <location>
        <position position="85"/>
    </location>
</feature>